<dbReference type="OrthoDB" id="9815750at2"/>
<dbReference type="SMART" id="SM00388">
    <property type="entry name" value="HisKA"/>
    <property type="match status" value="1"/>
</dbReference>
<dbReference type="KEGG" id="aaco:K1I37_15845"/>
<dbReference type="SUPFAM" id="SSF55874">
    <property type="entry name" value="ATPase domain of HSP90 chaperone/DNA topoisomerase II/histidine kinase"/>
    <property type="match status" value="1"/>
</dbReference>
<dbReference type="Gene3D" id="1.10.287.130">
    <property type="match status" value="1"/>
</dbReference>
<evidence type="ECO:0000256" key="2">
    <source>
        <dbReference type="ARBA" id="ARBA00012438"/>
    </source>
</evidence>
<dbReference type="SMART" id="SM00091">
    <property type="entry name" value="PAS"/>
    <property type="match status" value="1"/>
</dbReference>
<gene>
    <name evidence="11" type="ORF">K1I37_15845</name>
</gene>
<evidence type="ECO:0000313" key="11">
    <source>
        <dbReference type="EMBL" id="UNO48139.1"/>
    </source>
</evidence>
<reference evidence="12" key="1">
    <citation type="journal article" date="2022" name="G3 (Bethesda)">
        <title>Unveiling the complete genome sequence of Alicyclobacillus acidoterrestris DSM 3922T, a taint-producing strain.</title>
        <authorList>
            <person name="Leonardo I.C."/>
            <person name="Barreto Crespo M.T."/>
            <person name="Gaspar F.B."/>
        </authorList>
    </citation>
    <scope>NUCLEOTIDE SEQUENCE [LARGE SCALE GENOMIC DNA]</scope>
    <source>
        <strain evidence="12">DSM 3922</strain>
    </source>
</reference>
<dbReference type="InterPro" id="IPR003661">
    <property type="entry name" value="HisK_dim/P_dom"/>
</dbReference>
<dbReference type="CDD" id="cd00082">
    <property type="entry name" value="HisKA"/>
    <property type="match status" value="1"/>
</dbReference>
<keyword evidence="6" id="KW-0418">Kinase</keyword>
<dbReference type="NCBIfam" id="TIGR00229">
    <property type="entry name" value="sensory_box"/>
    <property type="match status" value="1"/>
</dbReference>
<dbReference type="Gene3D" id="2.10.70.100">
    <property type="match status" value="1"/>
</dbReference>
<comment type="catalytic activity">
    <reaction evidence="1">
        <text>ATP + protein L-histidine = ADP + protein N-phospho-L-histidine.</text>
        <dbReference type="EC" id="2.7.13.3"/>
    </reaction>
</comment>
<proteinExistence type="predicted"/>
<dbReference type="SUPFAM" id="SSF55785">
    <property type="entry name" value="PYP-like sensor domain (PAS domain)"/>
    <property type="match status" value="1"/>
</dbReference>
<keyword evidence="8" id="KW-0902">Two-component regulatory system</keyword>
<evidence type="ECO:0000259" key="10">
    <source>
        <dbReference type="PROSITE" id="PS50113"/>
    </source>
</evidence>
<dbReference type="InterPro" id="IPR036097">
    <property type="entry name" value="HisK_dim/P_sf"/>
</dbReference>
<keyword evidence="5" id="KW-0547">Nucleotide-binding</keyword>
<keyword evidence="4" id="KW-0808">Transferase</keyword>
<dbReference type="GO" id="GO:0000155">
    <property type="term" value="F:phosphorelay sensor kinase activity"/>
    <property type="evidence" value="ECO:0007669"/>
    <property type="project" value="InterPro"/>
</dbReference>
<dbReference type="PROSITE" id="PS50113">
    <property type="entry name" value="PAC"/>
    <property type="match status" value="1"/>
</dbReference>
<dbReference type="EC" id="2.7.13.3" evidence="2"/>
<dbReference type="InterPro" id="IPR000014">
    <property type="entry name" value="PAS"/>
</dbReference>
<evidence type="ECO:0000313" key="12">
    <source>
        <dbReference type="Proteomes" id="UP000829401"/>
    </source>
</evidence>
<dbReference type="PANTHER" id="PTHR43065">
    <property type="entry name" value="SENSOR HISTIDINE KINASE"/>
    <property type="match status" value="1"/>
</dbReference>
<dbReference type="PANTHER" id="PTHR43065:SF34">
    <property type="entry name" value="SPORULATION KINASE A"/>
    <property type="match status" value="1"/>
</dbReference>
<evidence type="ECO:0000256" key="5">
    <source>
        <dbReference type="ARBA" id="ARBA00022741"/>
    </source>
</evidence>
<keyword evidence="3" id="KW-0597">Phosphoprotein</keyword>
<dbReference type="InterPro" id="IPR036890">
    <property type="entry name" value="HATPase_C_sf"/>
</dbReference>
<name>A0A9E6ZS11_ALIAG</name>
<evidence type="ECO:0000256" key="6">
    <source>
        <dbReference type="ARBA" id="ARBA00022777"/>
    </source>
</evidence>
<evidence type="ECO:0000256" key="7">
    <source>
        <dbReference type="ARBA" id="ARBA00022840"/>
    </source>
</evidence>
<feature type="domain" description="PAC" evidence="10">
    <location>
        <begin position="1"/>
        <end position="30"/>
    </location>
</feature>
<dbReference type="EMBL" id="CP080467">
    <property type="protein sequence ID" value="UNO48139.1"/>
    <property type="molecule type" value="Genomic_DNA"/>
</dbReference>
<sequence>MFDQTGSPVRMIGTAQDITERKLLEMEIQMREERYRRLVENSLEAIAIIQDRKFIFINGVGLEMFGVSDMDEIIGQDYLDFLAPSHHEESKIRLAAILSEQPIDPVEFQWRKKNGEVFHAELLGTYIGDNAIKISLRDITERKKTDELLLRSEKLNAVGQLAAGVAHEIRNPLTSLKGFTQMLHAMSKGKEKRYFEIMNAELDRIKMILSEMLVLAKPQSTHFRKSHIKLILHEVITLLSALANMRSVDIQTAFDDNEVAMVLCDENQLKQVFINIIKNAIEAMHSGGILRVHVKTQGNQLCIEFIDQGEGIPEDRIPKVGEPFYTTKEKGTGLGLMVSRKIITAHHGDMEISSKKGHGTTVRVILPVES</sequence>
<dbReference type="CDD" id="cd00130">
    <property type="entry name" value="PAS"/>
    <property type="match status" value="1"/>
</dbReference>
<dbReference type="Pfam" id="PF02518">
    <property type="entry name" value="HATPase_c"/>
    <property type="match status" value="1"/>
</dbReference>
<dbReference type="InterPro" id="IPR003594">
    <property type="entry name" value="HATPase_dom"/>
</dbReference>
<dbReference type="Gene3D" id="3.30.565.10">
    <property type="entry name" value="Histidine kinase-like ATPase, C-terminal domain"/>
    <property type="match status" value="1"/>
</dbReference>
<dbReference type="PRINTS" id="PR00344">
    <property type="entry name" value="BCTRLSENSOR"/>
</dbReference>
<dbReference type="InterPro" id="IPR005467">
    <property type="entry name" value="His_kinase_dom"/>
</dbReference>
<dbReference type="Proteomes" id="UP000829401">
    <property type="component" value="Chromosome"/>
</dbReference>
<keyword evidence="7 11" id="KW-0067">ATP-binding</keyword>
<keyword evidence="12" id="KW-1185">Reference proteome</keyword>
<dbReference type="InterPro" id="IPR000700">
    <property type="entry name" value="PAS-assoc_C"/>
</dbReference>
<dbReference type="SMART" id="SM00387">
    <property type="entry name" value="HATPase_c"/>
    <property type="match status" value="1"/>
</dbReference>
<evidence type="ECO:0000256" key="1">
    <source>
        <dbReference type="ARBA" id="ARBA00000085"/>
    </source>
</evidence>
<dbReference type="Pfam" id="PF00512">
    <property type="entry name" value="HisKA"/>
    <property type="match status" value="1"/>
</dbReference>
<dbReference type="AlphaFoldDB" id="A0A9E6ZS11"/>
<accession>A0A9E6ZS11</accession>
<dbReference type="GO" id="GO:0005524">
    <property type="term" value="F:ATP binding"/>
    <property type="evidence" value="ECO:0007669"/>
    <property type="project" value="UniProtKB-KW"/>
</dbReference>
<evidence type="ECO:0000256" key="4">
    <source>
        <dbReference type="ARBA" id="ARBA00022679"/>
    </source>
</evidence>
<dbReference type="Pfam" id="PF13426">
    <property type="entry name" value="PAS_9"/>
    <property type="match status" value="1"/>
</dbReference>
<dbReference type="PROSITE" id="PS50109">
    <property type="entry name" value="HIS_KIN"/>
    <property type="match status" value="1"/>
</dbReference>
<feature type="domain" description="Histidine kinase" evidence="9">
    <location>
        <begin position="164"/>
        <end position="370"/>
    </location>
</feature>
<dbReference type="Gene3D" id="3.30.450.20">
    <property type="entry name" value="PAS domain"/>
    <property type="match status" value="1"/>
</dbReference>
<protein>
    <recommendedName>
        <fullName evidence="2">histidine kinase</fullName>
        <ecNumber evidence="2">2.7.13.3</ecNumber>
    </recommendedName>
</protein>
<evidence type="ECO:0000256" key="3">
    <source>
        <dbReference type="ARBA" id="ARBA00022553"/>
    </source>
</evidence>
<dbReference type="SUPFAM" id="SSF47384">
    <property type="entry name" value="Homodimeric domain of signal transducing histidine kinase"/>
    <property type="match status" value="1"/>
</dbReference>
<evidence type="ECO:0000256" key="8">
    <source>
        <dbReference type="ARBA" id="ARBA00023012"/>
    </source>
</evidence>
<organism evidence="11 12">
    <name type="scientific">Alicyclobacillus acidoterrestris (strain ATCC 49025 / DSM 3922 / CIP 106132 / NCIMB 13137 / GD3B)</name>
    <dbReference type="NCBI Taxonomy" id="1356854"/>
    <lineage>
        <taxon>Bacteria</taxon>
        <taxon>Bacillati</taxon>
        <taxon>Bacillota</taxon>
        <taxon>Bacilli</taxon>
        <taxon>Bacillales</taxon>
        <taxon>Alicyclobacillaceae</taxon>
        <taxon>Alicyclobacillus</taxon>
    </lineage>
</organism>
<dbReference type="CDD" id="cd00075">
    <property type="entry name" value="HATPase"/>
    <property type="match status" value="1"/>
</dbReference>
<dbReference type="InterPro" id="IPR004358">
    <property type="entry name" value="Sig_transdc_His_kin-like_C"/>
</dbReference>
<evidence type="ECO:0000259" key="9">
    <source>
        <dbReference type="PROSITE" id="PS50109"/>
    </source>
</evidence>
<dbReference type="InterPro" id="IPR035965">
    <property type="entry name" value="PAS-like_dom_sf"/>
</dbReference>